<protein>
    <submittedName>
        <fullName evidence="1">Pectin lyase-like superfamily protein</fullName>
    </submittedName>
</protein>
<name>A0ACC1YP22_MELAZ</name>
<evidence type="ECO:0000313" key="1">
    <source>
        <dbReference type="EMBL" id="KAJ4725283.1"/>
    </source>
</evidence>
<accession>A0ACC1YP22</accession>
<evidence type="ECO:0000313" key="2">
    <source>
        <dbReference type="Proteomes" id="UP001164539"/>
    </source>
</evidence>
<sequence>MDSSSSFFFVAFLLLLYISQVPAQRKTFDVTRYGANPHGKSDNTKAFYNVWKEACQSDGQNVILIPKGIFLLGPMIFKGPCKGPISFRIRGVLKAPTDESSRHLDHWISFQYLDRLNINGGGSLDGHGTSAWPYNNCNKDPHCKALPVSIRFDFVTNSRINHISSIDSKNSHFNIFQCSNMILDRIRIRAPGNSPNTDGIHLSNSNNIQISNSEISTGDDCIAMLPGSKNINIFNVTCGPGHGISIGSLGGSPNEQDVAGITVKNCDLKDTLNGVRIKTWAQSYPSSVYNLTFEHINVENVSNPIIIDQQYCPNKTCEEGASKVKISDVRFRNIRGTSGTKVAVNLQCSKGIPCEKIELRDINLAYIGAGGPAISSCSNVHGVAYGQEHPPSCI</sequence>
<proteinExistence type="predicted"/>
<keyword evidence="2" id="KW-1185">Reference proteome</keyword>
<reference evidence="1 2" key="1">
    <citation type="journal article" date="2023" name="Science">
        <title>Complex scaffold remodeling in plant triterpene biosynthesis.</title>
        <authorList>
            <person name="De La Pena R."/>
            <person name="Hodgson H."/>
            <person name="Liu J.C."/>
            <person name="Stephenson M.J."/>
            <person name="Martin A.C."/>
            <person name="Owen C."/>
            <person name="Harkess A."/>
            <person name="Leebens-Mack J."/>
            <person name="Jimenez L.E."/>
            <person name="Osbourn A."/>
            <person name="Sattely E.S."/>
        </authorList>
    </citation>
    <scope>NUCLEOTIDE SEQUENCE [LARGE SCALE GENOMIC DNA]</scope>
    <source>
        <strain evidence="2">cv. JPN11</strain>
        <tissue evidence="1">Leaf</tissue>
    </source>
</reference>
<dbReference type="Proteomes" id="UP001164539">
    <property type="component" value="Chromosome 2"/>
</dbReference>
<dbReference type="EMBL" id="CM051395">
    <property type="protein sequence ID" value="KAJ4725283.1"/>
    <property type="molecule type" value="Genomic_DNA"/>
</dbReference>
<gene>
    <name evidence="1" type="ORF">OWV82_004176</name>
</gene>
<comment type="caution">
    <text evidence="1">The sequence shown here is derived from an EMBL/GenBank/DDBJ whole genome shotgun (WGS) entry which is preliminary data.</text>
</comment>
<organism evidence="1 2">
    <name type="scientific">Melia azedarach</name>
    <name type="common">Chinaberry tree</name>
    <dbReference type="NCBI Taxonomy" id="155640"/>
    <lineage>
        <taxon>Eukaryota</taxon>
        <taxon>Viridiplantae</taxon>
        <taxon>Streptophyta</taxon>
        <taxon>Embryophyta</taxon>
        <taxon>Tracheophyta</taxon>
        <taxon>Spermatophyta</taxon>
        <taxon>Magnoliopsida</taxon>
        <taxon>eudicotyledons</taxon>
        <taxon>Gunneridae</taxon>
        <taxon>Pentapetalae</taxon>
        <taxon>rosids</taxon>
        <taxon>malvids</taxon>
        <taxon>Sapindales</taxon>
        <taxon>Meliaceae</taxon>
        <taxon>Melia</taxon>
    </lineage>
</organism>